<evidence type="ECO:0000313" key="4">
    <source>
        <dbReference type="EMBL" id="KAE8249038.1"/>
    </source>
</evidence>
<dbReference type="PANTHER" id="PTHR15526:SF5">
    <property type="entry name" value="MUSKELIN"/>
    <property type="match status" value="1"/>
</dbReference>
<feature type="compositionally biased region" description="Low complexity" evidence="2">
    <location>
        <begin position="1215"/>
        <end position="1224"/>
    </location>
</feature>
<dbReference type="Gene3D" id="2.60.120.260">
    <property type="entry name" value="Galactose-binding domain-like"/>
    <property type="match status" value="1"/>
</dbReference>
<feature type="compositionally biased region" description="Polar residues" evidence="2">
    <location>
        <begin position="735"/>
        <end position="748"/>
    </location>
</feature>
<feature type="compositionally biased region" description="Polar residues" evidence="2">
    <location>
        <begin position="118"/>
        <end position="136"/>
    </location>
</feature>
<gene>
    <name evidence="4" type="ORF">A4X13_0g5364</name>
</gene>
<dbReference type="InterPro" id="IPR015915">
    <property type="entry name" value="Kelch-typ_b-propeller"/>
</dbReference>
<evidence type="ECO:0000259" key="3">
    <source>
        <dbReference type="Pfam" id="PF06588"/>
    </source>
</evidence>
<keyword evidence="1" id="KW-0677">Repeat</keyword>
<feature type="region of interest" description="Disordered" evidence="2">
    <location>
        <begin position="422"/>
        <end position="460"/>
    </location>
</feature>
<feature type="region of interest" description="Disordered" evidence="2">
    <location>
        <begin position="1360"/>
        <end position="1536"/>
    </location>
</feature>
<feature type="compositionally biased region" description="Basic and acidic residues" evidence="2">
    <location>
        <begin position="372"/>
        <end position="384"/>
    </location>
</feature>
<feature type="compositionally biased region" description="Polar residues" evidence="2">
    <location>
        <begin position="1376"/>
        <end position="1385"/>
    </location>
</feature>
<reference evidence="4" key="1">
    <citation type="submission" date="2016-04" db="EMBL/GenBank/DDBJ databases">
        <authorList>
            <person name="Nguyen H.D."/>
            <person name="Samba Siva P."/>
            <person name="Cullis J."/>
            <person name="Levesque C.A."/>
            <person name="Hambleton S."/>
        </authorList>
    </citation>
    <scope>NUCLEOTIDE SEQUENCE</scope>
    <source>
        <strain evidence="4">DAOMC 236416</strain>
    </source>
</reference>
<feature type="compositionally biased region" description="Polar residues" evidence="2">
    <location>
        <begin position="1401"/>
        <end position="1413"/>
    </location>
</feature>
<dbReference type="Gene3D" id="2.120.10.80">
    <property type="entry name" value="Kelch-type beta propeller"/>
    <property type="match status" value="2"/>
</dbReference>
<feature type="region of interest" description="Disordered" evidence="2">
    <location>
        <begin position="610"/>
        <end position="638"/>
    </location>
</feature>
<feature type="compositionally biased region" description="Low complexity" evidence="2">
    <location>
        <begin position="1365"/>
        <end position="1375"/>
    </location>
</feature>
<feature type="compositionally biased region" description="Low complexity" evidence="2">
    <location>
        <begin position="1458"/>
        <end position="1470"/>
    </location>
</feature>
<accession>A0A177TPT2</accession>
<sequence length="1578" mass="167208">MMPISAAHQYQQMHASAASTAPASTGDPTLIDLDRLPNTALTYTITDASSYLSDFHPSNILLDEPNKVNSRWAAGFVGSSSSFNNVPMMGIPAGAAAASALSNTAAASSSPAGISHGPSGNQASSSPGHRTPTTAYSQATQTKHYLLLRLSSPAVLRSIRFGKYHKSHATAIRDFKVYAGPTRHAASMTRVLRDSCRDDGKPQDFTCRYTDEDGMPFAVRYIRIEPLNSHGVHYNISIWHLALFGISSSQVVQSVQQEYELHRDTKSTRLILKHLRARAHQSAFRALLASSNLGSSQGTQERLTSGVKRLRNNAVVGRGMRPFEHPLLSNLFRALIRRDAWEDVERILDLAAFGRMEDVSSVELMEDEEEIPSDRRTGKQRAVEARTTTAENEEDGEVLFAHFVSRTVPRSVWTAMPVRRALPSPSSESAESTPPATSSRPSPALPIRNAPSRPGPRAGHQMIFDSTKSIVYLFGGWDGTRDLADFWAYDVERATWRCISMDTSQPAPRHPDERPSYPYGLGTAGPIARSCHRMVFDPRTGCIYLLGRFVEFPSSTPAAQPTTVAQPQPQTAAAAASSNIQTPSAGGGPFQGNQVFQDVMIPSTNLLRSQIAPTANPGTPSNPAIARPASTAGLHSSAQLSSAASNLASSPSMNNFTANSTASSPGGNNMAPGSGGASRLSAGAGSRTGPGAGSSSLSPSPAPGASGNRNMVGPGGVNPGTPGGGGSGPTRTGADQPSSAQAHSTFGQRGSGAGAASGLSGMYHHSRTLPGYECDFWRFSTRTETWTRLSADTSLDDGKGTGSPGPRLVKDHAMCFDSEEQALYLFGGKIAHPNPSVVEYGGMWRYDIIRRTWSLLFDDDTHFCVPGREGHSMLLDPNLGASSGAGAGAGNVMGIAAALSASLAGPGPLLWIIGGKRDLFLADMWTYNVRTGGIMHVTSSFNIPYGPKPSFTPQVMMDPRPHKREIYFLCAAGDGELGASGDCTSLKMWVYSMKRQAWTSVLEPEPASTNAVLAAAAEAGAGGRGAGIAGGSRPHIRIGPAGAGFEMDSDEYGSGHLRSGDGTGSSTPMMGGSGAAPKRQRRRDTLESEYEADEDARARLMLSSPPPSGPLNALPFPSTSARRDEAMMMLMETDGEFGEDARLSGGARVSSGGIGVPGGAGDGMSSLSSVAVSADLYAGLEPRPRWASQMVYDPLREAFYLFGGNPNGAQVVQPTSSSNSTSASGQARSGGSNTATTADGGRVRSRLDDWWRLVLVRPSVEEVLRKTKFLVRKQRFLEMAAGTWEQPMVTSAPAAPMDLEMSATEGGPGGFLGGGGGWAGPRAVEALIYLQTQVSAVVDHADEAESHDFRRLMSKLLSSGGSGGPSAFSAPAFGSDTPTPFSQTGLGEVGMDGSIGAVPSHRSSGRNPTTELSPPNAHRRKMRKKNEKRKKGKMSSTMAGARHRLSSSVHADGAGGAMSMDVDTDMMSVSQQHLPPAPLSAMRGTDSSVGAEEEEDELEDEEGEEDDEGSDEYDEGSSESDEEEVGAFANERELLVDGREGQTSALWTQRVRLFRTLMDYFPPDCVEPRADLVDLTVR</sequence>
<feature type="domain" description="Muskelin N-terminal" evidence="3">
    <location>
        <begin position="40"/>
        <end position="74"/>
    </location>
</feature>
<feature type="region of interest" description="Disordered" evidence="2">
    <location>
        <begin position="107"/>
        <end position="136"/>
    </location>
</feature>
<feature type="compositionally biased region" description="Polar residues" evidence="2">
    <location>
        <begin position="656"/>
        <end position="667"/>
    </location>
</feature>
<dbReference type="InterPro" id="IPR011043">
    <property type="entry name" value="Gal_Oxase/kelch_b-propeller"/>
</dbReference>
<dbReference type="Pfam" id="PF01344">
    <property type="entry name" value="Kelch_1"/>
    <property type="match status" value="1"/>
</dbReference>
<dbReference type="InterPro" id="IPR052456">
    <property type="entry name" value="CTLH_complex_component"/>
</dbReference>
<dbReference type="InterPro" id="IPR010565">
    <property type="entry name" value="Muskelin_N"/>
</dbReference>
<dbReference type="Proteomes" id="UP000077521">
    <property type="component" value="Unassembled WGS sequence"/>
</dbReference>
<feature type="region of interest" description="Disordered" evidence="2">
    <location>
        <begin position="557"/>
        <end position="594"/>
    </location>
</feature>
<feature type="domain" description="Muskelin N-terminal" evidence="3">
    <location>
        <begin position="137"/>
        <end position="292"/>
    </location>
</feature>
<feature type="region of interest" description="Disordered" evidence="2">
    <location>
        <begin position="656"/>
        <end position="758"/>
    </location>
</feature>
<feature type="region of interest" description="Disordered" evidence="2">
    <location>
        <begin position="364"/>
        <end position="391"/>
    </location>
</feature>
<comment type="caution">
    <text evidence="4">The sequence shown here is derived from an EMBL/GenBank/DDBJ whole genome shotgun (WGS) entry which is preliminary data.</text>
</comment>
<feature type="compositionally biased region" description="Polar residues" evidence="2">
    <location>
        <begin position="610"/>
        <end position="622"/>
    </location>
</feature>
<feature type="region of interest" description="Disordered" evidence="2">
    <location>
        <begin position="1039"/>
        <end position="1093"/>
    </location>
</feature>
<dbReference type="InterPro" id="IPR006652">
    <property type="entry name" value="Kelch_1"/>
</dbReference>
<feature type="compositionally biased region" description="Basic residues" evidence="2">
    <location>
        <begin position="1417"/>
        <end position="1433"/>
    </location>
</feature>
<reference evidence="4" key="2">
    <citation type="journal article" date="2019" name="IMA Fungus">
        <title>Genome sequencing and comparison of five Tilletia species to identify candidate genes for the detection of regulated species infecting wheat.</title>
        <authorList>
            <person name="Nguyen H.D.T."/>
            <person name="Sultana T."/>
            <person name="Kesanakurti P."/>
            <person name="Hambleton S."/>
        </authorList>
    </citation>
    <scope>NUCLEOTIDE SEQUENCE</scope>
    <source>
        <strain evidence="4">DAOMC 236416</strain>
    </source>
</reference>
<dbReference type="PANTHER" id="PTHR15526">
    <property type="entry name" value="MUSKELIN"/>
    <property type="match status" value="1"/>
</dbReference>
<dbReference type="Pfam" id="PF06588">
    <property type="entry name" value="Muskelin_N"/>
    <property type="match status" value="2"/>
</dbReference>
<dbReference type="GO" id="GO:0005737">
    <property type="term" value="C:cytoplasm"/>
    <property type="evidence" value="ECO:0007669"/>
    <property type="project" value="TreeGrafter"/>
</dbReference>
<name>A0A177TPT2_9BASI</name>
<evidence type="ECO:0000256" key="2">
    <source>
        <dbReference type="SAM" id="MobiDB-lite"/>
    </source>
</evidence>
<keyword evidence="5" id="KW-1185">Reference proteome</keyword>
<feature type="compositionally biased region" description="Acidic residues" evidence="2">
    <location>
        <begin position="1491"/>
        <end position="1525"/>
    </location>
</feature>
<feature type="compositionally biased region" description="Polar residues" evidence="2">
    <location>
        <begin position="1225"/>
        <end position="1237"/>
    </location>
</feature>
<proteinExistence type="predicted"/>
<evidence type="ECO:0000313" key="5">
    <source>
        <dbReference type="Proteomes" id="UP000077521"/>
    </source>
</evidence>
<protein>
    <recommendedName>
        <fullName evidence="3">Muskelin N-terminal domain-containing protein</fullName>
    </recommendedName>
</protein>
<feature type="compositionally biased region" description="Low complexity" evidence="2">
    <location>
        <begin position="422"/>
        <end position="446"/>
    </location>
</feature>
<organism evidence="4 5">
    <name type="scientific">Tilletia indica</name>
    <dbReference type="NCBI Taxonomy" id="43049"/>
    <lineage>
        <taxon>Eukaryota</taxon>
        <taxon>Fungi</taxon>
        <taxon>Dikarya</taxon>
        <taxon>Basidiomycota</taxon>
        <taxon>Ustilaginomycotina</taxon>
        <taxon>Exobasidiomycetes</taxon>
        <taxon>Tilletiales</taxon>
        <taxon>Tilletiaceae</taxon>
        <taxon>Tilletia</taxon>
    </lineage>
</organism>
<dbReference type="SUPFAM" id="SSF117281">
    <property type="entry name" value="Kelch motif"/>
    <property type="match status" value="1"/>
</dbReference>
<feature type="compositionally biased region" description="Low complexity" evidence="2">
    <location>
        <begin position="693"/>
        <end position="712"/>
    </location>
</feature>
<feature type="compositionally biased region" description="Low complexity" evidence="2">
    <location>
        <begin position="557"/>
        <end position="578"/>
    </location>
</feature>
<dbReference type="EMBL" id="LWDF02000413">
    <property type="protein sequence ID" value="KAE8249038.1"/>
    <property type="molecule type" value="Genomic_DNA"/>
</dbReference>
<feature type="region of interest" description="Disordered" evidence="2">
    <location>
        <begin position="1210"/>
        <end position="1240"/>
    </location>
</feature>
<dbReference type="SUPFAM" id="SSF50965">
    <property type="entry name" value="Galactose oxidase, central domain"/>
    <property type="match status" value="1"/>
</dbReference>
<evidence type="ECO:0000256" key="1">
    <source>
        <dbReference type="ARBA" id="ARBA00022737"/>
    </source>
</evidence>
<feature type="compositionally biased region" description="Gly residues" evidence="2">
    <location>
        <begin position="713"/>
        <end position="728"/>
    </location>
</feature>